<feature type="domain" description="Glycoside hydrolase family 5 C-terminal" evidence="3">
    <location>
        <begin position="333"/>
        <end position="418"/>
    </location>
</feature>
<evidence type="ECO:0000256" key="1">
    <source>
        <dbReference type="SAM" id="MobiDB-lite"/>
    </source>
</evidence>
<dbReference type="InterPro" id="IPR013780">
    <property type="entry name" value="Glyco_hydro_b"/>
</dbReference>
<dbReference type="Proteomes" id="UP000234331">
    <property type="component" value="Unassembled WGS sequence"/>
</dbReference>
<dbReference type="AlphaFoldDB" id="A0A2I2KM72"/>
<protein>
    <recommendedName>
        <fullName evidence="3">Glycoside hydrolase family 5 C-terminal domain-containing protein</fullName>
    </recommendedName>
</protein>
<gene>
    <name evidence="4" type="ORF">FRACA_1540006</name>
</gene>
<organism evidence="4 5">
    <name type="scientific">Frankia canadensis</name>
    <dbReference type="NCBI Taxonomy" id="1836972"/>
    <lineage>
        <taxon>Bacteria</taxon>
        <taxon>Bacillati</taxon>
        <taxon>Actinomycetota</taxon>
        <taxon>Actinomycetes</taxon>
        <taxon>Frankiales</taxon>
        <taxon>Frankiaceae</taxon>
        <taxon>Frankia</taxon>
    </lineage>
</organism>
<dbReference type="EMBL" id="FZMO01000062">
    <property type="protein sequence ID" value="SNQ46760.1"/>
    <property type="molecule type" value="Genomic_DNA"/>
</dbReference>
<sequence>MRGDGAPGPELDDRTGGGSACAQPRPQAARRPGGCRWRAARTAGARALLAAGVGAGVLAGVLAGVVGSPVAALAAPAATTAPGAGLTAPATAAAAPAATVGRSGSFLTDDQHRAVVIRGMSVPAGVTPNAAVLDTWIGYGFTGVRLAVPVATGGHFPAVAGWPAPDAGAGDEPGLAQAVGLTRLFTARGLRVTLRLVPVASARTSSGLSTATLTAGLARLAARFRDEPGLLGYEAPATPGTGTVQGDGAELLGAVAAQDTHHLLWRERPAPFDAAARVAVNDPTGYLIGWKDGTPATLTGLAAAADTFGLSWFYDPPGAAGGTLPAAPAQLVRPYPEAIAGTPEALRLDAAGVLTVVYRPVSPTGTALAASTPTAISLPAWSYPNGYQVRVSGARVTSAPGAGVLCVVAQPGAARVQVQVSPAVGGGSPVTPPHDAGAAGCAASAHGAAVGAGPGGDGGLGAGGGIQGRDDADGGDDAYSGPLLWLLPLIGAAGAAALLAAVLRPWRRRGGLGQGGPGPAAGPGVLTAGTARDPSAGRAGD</sequence>
<dbReference type="RefSeq" id="WP_133150588.1">
    <property type="nucleotide sequence ID" value="NZ_FZMO01000062.1"/>
</dbReference>
<name>A0A2I2KM72_9ACTN</name>
<proteinExistence type="predicted"/>
<keyword evidence="2" id="KW-0812">Transmembrane</keyword>
<evidence type="ECO:0000259" key="3">
    <source>
        <dbReference type="Pfam" id="PF18564"/>
    </source>
</evidence>
<dbReference type="InterPro" id="IPR041036">
    <property type="entry name" value="GH5_C"/>
</dbReference>
<dbReference type="Pfam" id="PF18564">
    <property type="entry name" value="Glyco_hydro_5_C"/>
    <property type="match status" value="1"/>
</dbReference>
<feature type="compositionally biased region" description="Low complexity" evidence="1">
    <location>
        <begin position="522"/>
        <end position="531"/>
    </location>
</feature>
<dbReference type="OrthoDB" id="4771662at2"/>
<keyword evidence="2" id="KW-0472">Membrane</keyword>
<evidence type="ECO:0000313" key="4">
    <source>
        <dbReference type="EMBL" id="SNQ46760.1"/>
    </source>
</evidence>
<feature type="compositionally biased region" description="Low complexity" evidence="1">
    <location>
        <begin position="20"/>
        <end position="35"/>
    </location>
</feature>
<keyword evidence="2" id="KW-1133">Transmembrane helix</keyword>
<keyword evidence="5" id="KW-1185">Reference proteome</keyword>
<feature type="region of interest" description="Disordered" evidence="1">
    <location>
        <begin position="1"/>
        <end position="35"/>
    </location>
</feature>
<reference evidence="4 5" key="1">
    <citation type="submission" date="2017-06" db="EMBL/GenBank/DDBJ databases">
        <authorList>
            <person name="Kim H.J."/>
            <person name="Triplett B.A."/>
        </authorList>
    </citation>
    <scope>NUCLEOTIDE SEQUENCE [LARGE SCALE GENOMIC DNA]</scope>
    <source>
        <strain evidence="4">FRACA_ARgP5</strain>
    </source>
</reference>
<dbReference type="Gene3D" id="2.60.40.1180">
    <property type="entry name" value="Golgi alpha-mannosidase II"/>
    <property type="match status" value="1"/>
</dbReference>
<dbReference type="Gene3D" id="3.20.20.80">
    <property type="entry name" value="Glycosidases"/>
    <property type="match status" value="1"/>
</dbReference>
<feature type="transmembrane region" description="Helical" evidence="2">
    <location>
        <begin position="483"/>
        <end position="503"/>
    </location>
</feature>
<evidence type="ECO:0000256" key="2">
    <source>
        <dbReference type="SAM" id="Phobius"/>
    </source>
</evidence>
<evidence type="ECO:0000313" key="5">
    <source>
        <dbReference type="Proteomes" id="UP000234331"/>
    </source>
</evidence>
<accession>A0A2I2KM72</accession>
<feature type="region of interest" description="Disordered" evidence="1">
    <location>
        <begin position="513"/>
        <end position="541"/>
    </location>
</feature>